<keyword evidence="1" id="KW-0413">Isomerase</keyword>
<organism evidence="1 2">
    <name type="scientific">Thalassovita mediterranea</name>
    <dbReference type="NCBI Taxonomy" id="340021"/>
    <lineage>
        <taxon>Bacteria</taxon>
        <taxon>Pseudomonadati</taxon>
        <taxon>Pseudomonadota</taxon>
        <taxon>Alphaproteobacteria</taxon>
        <taxon>Rhodobacterales</taxon>
        <taxon>Roseobacteraceae</taxon>
        <taxon>Thalassovita</taxon>
    </lineage>
</organism>
<dbReference type="InterPro" id="IPR008948">
    <property type="entry name" value="L-Aspartase-like"/>
</dbReference>
<dbReference type="Gene3D" id="1.10.275.10">
    <property type="entry name" value="Fumarase/aspartase (N-terminal domain)"/>
    <property type="match status" value="1"/>
</dbReference>
<dbReference type="GO" id="GO:0047472">
    <property type="term" value="F:3-carboxy-cis,cis-muconate cycloisomerase activity"/>
    <property type="evidence" value="ECO:0007669"/>
    <property type="project" value="UniProtKB-EC"/>
</dbReference>
<gene>
    <name evidence="1" type="primary">pcaB</name>
    <name evidence="1" type="ORF">TM5383_01480</name>
</gene>
<accession>A0A0P1GP28</accession>
<keyword evidence="2" id="KW-1185">Reference proteome</keyword>
<dbReference type="EC" id="5.5.1.2" evidence="1"/>
<evidence type="ECO:0000313" key="1">
    <source>
        <dbReference type="EMBL" id="CUH84273.1"/>
    </source>
</evidence>
<protein>
    <submittedName>
        <fullName evidence="1">3-carboxy-cis,cis-muconate cycloisomerase</fullName>
        <ecNumber evidence="1">5.5.1.2</ecNumber>
    </submittedName>
</protein>
<dbReference type="GO" id="GO:0016829">
    <property type="term" value="F:lyase activity"/>
    <property type="evidence" value="ECO:0007669"/>
    <property type="project" value="UniProtKB-ARBA"/>
</dbReference>
<name>A0A0P1GP28_9RHOB</name>
<proteinExistence type="predicted"/>
<evidence type="ECO:0000313" key="2">
    <source>
        <dbReference type="Proteomes" id="UP000051681"/>
    </source>
</evidence>
<dbReference type="Proteomes" id="UP000051681">
    <property type="component" value="Unassembled WGS sequence"/>
</dbReference>
<dbReference type="RefSeq" id="WP_058318345.1">
    <property type="nucleotide sequence ID" value="NZ_CYSF01000006.1"/>
</dbReference>
<dbReference type="EMBL" id="CYSF01000006">
    <property type="protein sequence ID" value="CUH84273.1"/>
    <property type="molecule type" value="Genomic_DNA"/>
</dbReference>
<dbReference type="SUPFAM" id="SSF48557">
    <property type="entry name" value="L-aspartase-like"/>
    <property type="match status" value="1"/>
</dbReference>
<dbReference type="InterPro" id="IPR024083">
    <property type="entry name" value="Fumarase/histidase_N"/>
</dbReference>
<dbReference type="AlphaFoldDB" id="A0A0P1GP28"/>
<dbReference type="PANTHER" id="PTHR43172">
    <property type="entry name" value="ADENYLOSUCCINATE LYASE"/>
    <property type="match status" value="1"/>
</dbReference>
<reference evidence="1 2" key="1">
    <citation type="submission" date="2015-09" db="EMBL/GenBank/DDBJ databases">
        <authorList>
            <consortium name="Swine Surveillance"/>
        </authorList>
    </citation>
    <scope>NUCLEOTIDE SEQUENCE [LARGE SCALE GENOMIC DNA]</scope>
    <source>
        <strain evidence="1 2">CECT 8383</strain>
    </source>
</reference>
<sequence length="278" mass="29259">MAASVFGSELYNRLFPVGEVGKLFTDTAEVRAMLLVEGALAKVQGDLGLIPAESAAFIHRSAMELQVDPGGLAASTAEVGNAVPAMVAAFAKLMEAPEHAEYLHFTAAAQDISDTAQMLRLRQFLTHAGKALEAFGADHTALATLRDELPALRAQVLRVSFSGTDTTKSAEVRAALGKALNLPDPQCDWQADRSGLHALGDWVARVAQALANWALTQPAGVHAAAITALTGQINGFNDTLRRPVPTSQIALFVEALVLPQLCLCLGSAFEHAAALQAD</sequence>
<dbReference type="OrthoDB" id="9768878at2"/>
<dbReference type="STRING" id="340021.TM5383_01480"/>